<gene>
    <name evidence="2" type="ORF">DF3PA_70013</name>
</gene>
<proteinExistence type="predicted"/>
<dbReference type="AlphaFoldDB" id="A0A564WGW6"/>
<sequence>MTARGESAESADSPDSVDSPRDLRRPIGLLH</sequence>
<dbReference type="EMBL" id="UXAT02000052">
    <property type="protein sequence ID" value="VUX47692.1"/>
    <property type="molecule type" value="Genomic_DNA"/>
</dbReference>
<evidence type="ECO:0000313" key="2">
    <source>
        <dbReference type="EMBL" id="VUX47692.1"/>
    </source>
</evidence>
<dbReference type="Proteomes" id="UP000326641">
    <property type="component" value="Unassembled WGS sequence"/>
</dbReference>
<evidence type="ECO:0000256" key="1">
    <source>
        <dbReference type="SAM" id="MobiDB-lite"/>
    </source>
</evidence>
<accession>A0A564WGW6</accession>
<feature type="region of interest" description="Disordered" evidence="1">
    <location>
        <begin position="1"/>
        <end position="31"/>
    </location>
</feature>
<protein>
    <submittedName>
        <fullName evidence="2">Uncharacterized protein</fullName>
    </submittedName>
</protein>
<reference evidence="2" key="1">
    <citation type="submission" date="2018-11" db="EMBL/GenBank/DDBJ databases">
        <authorList>
            <person name="Onetto C."/>
        </authorList>
    </citation>
    <scope>NUCLEOTIDE SEQUENCE [LARGE SCALE GENOMIC DNA]</scope>
</reference>
<comment type="caution">
    <text evidence="2">The sequence shown here is derived from an EMBL/GenBank/DDBJ whole genome shotgun (WGS) entry which is preliminary data.</text>
</comment>
<evidence type="ECO:0000313" key="3">
    <source>
        <dbReference type="Proteomes" id="UP000326641"/>
    </source>
</evidence>
<organism evidence="2 3">
    <name type="scientific">Candidatus Defluviicoccus seviourii</name>
    <dbReference type="NCBI Taxonomy" id="2565273"/>
    <lineage>
        <taxon>Bacteria</taxon>
        <taxon>Pseudomonadati</taxon>
        <taxon>Pseudomonadota</taxon>
        <taxon>Alphaproteobacteria</taxon>
        <taxon>Rhodospirillales</taxon>
        <taxon>Rhodospirillaceae</taxon>
        <taxon>Defluviicoccus</taxon>
    </lineage>
</organism>
<keyword evidence="3" id="KW-1185">Reference proteome</keyword>
<name>A0A564WGW6_9PROT</name>